<accession>A0AAD8YWA6</accession>
<feature type="non-terminal residue" evidence="1">
    <location>
        <position position="1"/>
    </location>
</feature>
<evidence type="ECO:0000313" key="2">
    <source>
        <dbReference type="Proteomes" id="UP001239994"/>
    </source>
</evidence>
<protein>
    <submittedName>
        <fullName evidence="1">Uncharacterized protein</fullName>
    </submittedName>
</protein>
<dbReference type="EMBL" id="JAROKS010000024">
    <property type="protein sequence ID" value="KAK1787106.1"/>
    <property type="molecule type" value="Genomic_DNA"/>
</dbReference>
<proteinExistence type="predicted"/>
<reference evidence="1" key="1">
    <citation type="submission" date="2023-03" db="EMBL/GenBank/DDBJ databases">
        <title>Electrophorus voltai genome.</title>
        <authorList>
            <person name="Bian C."/>
        </authorList>
    </citation>
    <scope>NUCLEOTIDE SEQUENCE</scope>
    <source>
        <strain evidence="1">CB-2022</strain>
        <tissue evidence="1">Muscle</tissue>
    </source>
</reference>
<evidence type="ECO:0000313" key="1">
    <source>
        <dbReference type="EMBL" id="KAK1787106.1"/>
    </source>
</evidence>
<name>A0AAD8YWA6_9TELE</name>
<comment type="caution">
    <text evidence="1">The sequence shown here is derived from an EMBL/GenBank/DDBJ whole genome shotgun (WGS) entry which is preliminary data.</text>
</comment>
<organism evidence="1 2">
    <name type="scientific">Electrophorus voltai</name>
    <dbReference type="NCBI Taxonomy" id="2609070"/>
    <lineage>
        <taxon>Eukaryota</taxon>
        <taxon>Metazoa</taxon>
        <taxon>Chordata</taxon>
        <taxon>Craniata</taxon>
        <taxon>Vertebrata</taxon>
        <taxon>Euteleostomi</taxon>
        <taxon>Actinopterygii</taxon>
        <taxon>Neopterygii</taxon>
        <taxon>Teleostei</taxon>
        <taxon>Ostariophysi</taxon>
        <taxon>Gymnotiformes</taxon>
        <taxon>Gymnotoidei</taxon>
        <taxon>Gymnotidae</taxon>
        <taxon>Electrophorus</taxon>
    </lineage>
</organism>
<dbReference type="AlphaFoldDB" id="A0AAD8YWA6"/>
<gene>
    <name evidence="1" type="ORF">P4O66_017487</name>
</gene>
<keyword evidence="2" id="KW-1185">Reference proteome</keyword>
<sequence>QRDMYKSLCTAEEEEEEGHVTAHIKHAADLFGDLSSNKYFTVYADVCMNDSYRQILNRNAVRTRCPFKNYKGLSVCTRPRPFVGRV</sequence>
<dbReference type="Proteomes" id="UP001239994">
    <property type="component" value="Unassembled WGS sequence"/>
</dbReference>